<feature type="signal peptide" evidence="1">
    <location>
        <begin position="1"/>
        <end position="21"/>
    </location>
</feature>
<keyword evidence="1" id="KW-0732">Signal</keyword>
<feature type="chain" id="PRO_5046506770" description="Lipoprotein" evidence="1">
    <location>
        <begin position="22"/>
        <end position="150"/>
    </location>
</feature>
<evidence type="ECO:0000256" key="1">
    <source>
        <dbReference type="SAM" id="SignalP"/>
    </source>
</evidence>
<sequence length="150" mass="16815">MRVLVIALVLGLMTVVGCQQMQTEQATEENIVYEQNVDESLIDKRAGQSEALAVSLERANSSTMLFTIRMLEDRRLEPTTVISYEVDGNRVPIPFGELTAEREGDVRTYVYQVDLNPDLFVPETLPLFHIAEEGETEVSIPLEVVNATNE</sequence>
<dbReference type="PROSITE" id="PS51257">
    <property type="entry name" value="PROKAR_LIPOPROTEIN"/>
    <property type="match status" value="1"/>
</dbReference>
<organism evidence="2 3">
    <name type="scientific">Exiguobacterium alkaliphilum</name>
    <dbReference type="NCBI Taxonomy" id="1428684"/>
    <lineage>
        <taxon>Bacteria</taxon>
        <taxon>Bacillati</taxon>
        <taxon>Bacillota</taxon>
        <taxon>Bacilli</taxon>
        <taxon>Bacillales</taxon>
        <taxon>Bacillales Family XII. Incertae Sedis</taxon>
        <taxon>Exiguobacterium</taxon>
    </lineage>
</organism>
<comment type="caution">
    <text evidence="2">The sequence shown here is derived from an EMBL/GenBank/DDBJ whole genome shotgun (WGS) entry which is preliminary data.</text>
</comment>
<proteinExistence type="predicted"/>
<reference evidence="2 3" key="1">
    <citation type="submission" date="2022-07" db="EMBL/GenBank/DDBJ databases">
        <title>Genomic and pangenome structural analysis of the polyextremophile Exiguobacterium.</title>
        <authorList>
            <person name="Shen L."/>
        </authorList>
    </citation>
    <scope>NUCLEOTIDE SEQUENCE [LARGE SCALE GENOMIC DNA]</scope>
    <source>
        <strain evidence="2 3">12_1</strain>
    </source>
</reference>
<gene>
    <name evidence="2" type="ORF">NQG31_10535</name>
</gene>
<evidence type="ECO:0008006" key="4">
    <source>
        <dbReference type="Google" id="ProtNLM"/>
    </source>
</evidence>
<dbReference type="Proteomes" id="UP001206821">
    <property type="component" value="Unassembled WGS sequence"/>
</dbReference>
<dbReference type="RefSeq" id="WP_034814541.1">
    <property type="nucleotide sequence ID" value="NZ_CP073101.1"/>
</dbReference>
<dbReference type="EMBL" id="JANIEK010000043">
    <property type="protein sequence ID" value="MCT4795987.1"/>
    <property type="molecule type" value="Genomic_DNA"/>
</dbReference>
<protein>
    <recommendedName>
        <fullName evidence="4">Lipoprotein</fullName>
    </recommendedName>
</protein>
<keyword evidence="3" id="KW-1185">Reference proteome</keyword>
<name>A0ABT2KYH8_9BACL</name>
<evidence type="ECO:0000313" key="2">
    <source>
        <dbReference type="EMBL" id="MCT4795987.1"/>
    </source>
</evidence>
<evidence type="ECO:0000313" key="3">
    <source>
        <dbReference type="Proteomes" id="UP001206821"/>
    </source>
</evidence>
<accession>A0ABT2KYH8</accession>